<dbReference type="RefSeq" id="WP_011438501.1">
    <property type="nucleotide sequence ID" value="NC_007777.1"/>
</dbReference>
<dbReference type="KEGG" id="fra:Francci3_4138"/>
<dbReference type="Proteomes" id="UP000001937">
    <property type="component" value="Chromosome"/>
</dbReference>
<accession>Q2J5F6</accession>
<evidence type="ECO:0000256" key="3">
    <source>
        <dbReference type="RuleBase" id="RU000363"/>
    </source>
</evidence>
<dbReference type="EMBL" id="CP000249">
    <property type="protein sequence ID" value="ABD13486.1"/>
    <property type="molecule type" value="Genomic_DNA"/>
</dbReference>
<dbReference type="GO" id="GO:0016491">
    <property type="term" value="F:oxidoreductase activity"/>
    <property type="evidence" value="ECO:0007669"/>
    <property type="project" value="UniProtKB-KW"/>
</dbReference>
<dbReference type="PRINTS" id="PR00081">
    <property type="entry name" value="GDHRDH"/>
</dbReference>
<keyword evidence="2" id="KW-0560">Oxidoreductase</keyword>
<evidence type="ECO:0000256" key="1">
    <source>
        <dbReference type="ARBA" id="ARBA00006484"/>
    </source>
</evidence>
<evidence type="ECO:0000313" key="5">
    <source>
        <dbReference type="EMBL" id="ABD13486.1"/>
    </source>
</evidence>
<feature type="compositionally biased region" description="Polar residues" evidence="4">
    <location>
        <begin position="1"/>
        <end position="12"/>
    </location>
</feature>
<dbReference type="InterPro" id="IPR002347">
    <property type="entry name" value="SDR_fam"/>
</dbReference>
<dbReference type="CDD" id="cd05374">
    <property type="entry name" value="17beta-HSD-like_SDR_c"/>
    <property type="match status" value="1"/>
</dbReference>
<dbReference type="NCBIfam" id="NF006114">
    <property type="entry name" value="PRK08263.1"/>
    <property type="match status" value="1"/>
</dbReference>
<evidence type="ECO:0000256" key="2">
    <source>
        <dbReference type="ARBA" id="ARBA00023002"/>
    </source>
</evidence>
<dbReference type="Pfam" id="PF00106">
    <property type="entry name" value="adh_short"/>
    <property type="match status" value="1"/>
</dbReference>
<dbReference type="PANTHER" id="PTHR43976">
    <property type="entry name" value="SHORT CHAIN DEHYDROGENASE"/>
    <property type="match status" value="1"/>
</dbReference>
<sequence length="303" mass="32839">MSDTESGHSPQPASALGRGDAAPPGPVRRTWLVTGASRGLGRATSEVLLAAGDRVVATARDRDTLKELAERYPDQLLRFALDVTDRSMVFDVVDRAVAAAGSIDVLLNNAGYGLSGAVEEVTEKQARAQLDVNFFGALWCTQAVLPVMRRQGGGHILQMSSIAGVATYPNIGMYHASKWALEGMSETLAHEVADFGIRVTIVEPGEFRTDWSASSMERATPMTEYDDVLARRRHGMSGVYAHVQPGDPHRLGKALRTVVDAAQPPLRILLGNSAADLAPQVYRERLAEWERWDALARTTDFAS</sequence>
<dbReference type="PhylomeDB" id="Q2J5F6"/>
<dbReference type="NCBIfam" id="NF004824">
    <property type="entry name" value="PRK06180.1"/>
    <property type="match status" value="1"/>
</dbReference>
<feature type="region of interest" description="Disordered" evidence="4">
    <location>
        <begin position="1"/>
        <end position="27"/>
    </location>
</feature>
<evidence type="ECO:0000313" key="6">
    <source>
        <dbReference type="Proteomes" id="UP000001937"/>
    </source>
</evidence>
<dbReference type="SUPFAM" id="SSF51735">
    <property type="entry name" value="NAD(P)-binding Rossmann-fold domains"/>
    <property type="match status" value="1"/>
</dbReference>
<dbReference type="PRINTS" id="PR00080">
    <property type="entry name" value="SDRFAMILY"/>
</dbReference>
<proteinExistence type="inferred from homology"/>
<protein>
    <submittedName>
        <fullName evidence="5">Short-chain dehydrogenase/reductase SDR</fullName>
    </submittedName>
</protein>
<organism evidence="5 6">
    <name type="scientific">Frankia casuarinae (strain DSM 45818 / CECT 9043 / HFP020203 / CcI3)</name>
    <dbReference type="NCBI Taxonomy" id="106370"/>
    <lineage>
        <taxon>Bacteria</taxon>
        <taxon>Bacillati</taxon>
        <taxon>Actinomycetota</taxon>
        <taxon>Actinomycetes</taxon>
        <taxon>Frankiales</taxon>
        <taxon>Frankiaceae</taxon>
        <taxon>Frankia</taxon>
    </lineage>
</organism>
<dbReference type="AlphaFoldDB" id="Q2J5F6"/>
<dbReference type="InterPro" id="IPR051911">
    <property type="entry name" value="SDR_oxidoreductase"/>
</dbReference>
<dbReference type="HOGENOM" id="CLU_010194_2_9_11"/>
<evidence type="ECO:0000256" key="4">
    <source>
        <dbReference type="SAM" id="MobiDB-lite"/>
    </source>
</evidence>
<dbReference type="eggNOG" id="COG4221">
    <property type="taxonomic scope" value="Bacteria"/>
</dbReference>
<dbReference type="PANTHER" id="PTHR43976:SF16">
    <property type="entry name" value="SHORT-CHAIN DEHYDROGENASE_REDUCTASE FAMILY PROTEIN"/>
    <property type="match status" value="1"/>
</dbReference>
<dbReference type="Gene3D" id="3.40.50.720">
    <property type="entry name" value="NAD(P)-binding Rossmann-like Domain"/>
    <property type="match status" value="1"/>
</dbReference>
<comment type="similarity">
    <text evidence="1 3">Belongs to the short-chain dehydrogenases/reductases (SDR) family.</text>
</comment>
<keyword evidence="6" id="KW-1185">Reference proteome</keyword>
<reference evidence="5 6" key="1">
    <citation type="journal article" date="2007" name="Genome Res.">
        <title>Genome characteristics of facultatively symbiotic Frankia sp. strains reflect host range and host plant biogeography.</title>
        <authorList>
            <person name="Normand P."/>
            <person name="Lapierre P."/>
            <person name="Tisa L.S."/>
            <person name="Gogarten J.P."/>
            <person name="Alloisio N."/>
            <person name="Bagnarol E."/>
            <person name="Bassi C.A."/>
            <person name="Berry A.M."/>
            <person name="Bickhart D.M."/>
            <person name="Choisne N."/>
            <person name="Couloux A."/>
            <person name="Cournoyer B."/>
            <person name="Cruveiller S."/>
            <person name="Daubin V."/>
            <person name="Demange N."/>
            <person name="Francino M.P."/>
            <person name="Goltsman E."/>
            <person name="Huang Y."/>
            <person name="Kopp O.R."/>
            <person name="Labarre L."/>
            <person name="Lapidus A."/>
            <person name="Lavire C."/>
            <person name="Marechal J."/>
            <person name="Martinez M."/>
            <person name="Mastronunzio J.E."/>
            <person name="Mullin B.C."/>
            <person name="Niemann J."/>
            <person name="Pujic P."/>
            <person name="Rawnsley T."/>
            <person name="Rouy Z."/>
            <person name="Schenowitz C."/>
            <person name="Sellstedt A."/>
            <person name="Tavares F."/>
            <person name="Tomkins J.P."/>
            <person name="Vallenet D."/>
            <person name="Valverde C."/>
            <person name="Wall L.G."/>
            <person name="Wang Y."/>
            <person name="Medigue C."/>
            <person name="Benson D.R."/>
        </authorList>
    </citation>
    <scope>NUCLEOTIDE SEQUENCE [LARGE SCALE GENOMIC DNA]</scope>
    <source>
        <strain evidence="6">DSM 45818 / CECT 9043 / CcI3</strain>
    </source>
</reference>
<dbReference type="STRING" id="106370.Francci3_4138"/>
<dbReference type="InterPro" id="IPR036291">
    <property type="entry name" value="NAD(P)-bd_dom_sf"/>
</dbReference>
<gene>
    <name evidence="5" type="ordered locus">Francci3_4138</name>
</gene>
<name>Q2J5F6_FRACC</name>
<dbReference type="OrthoDB" id="9792003at2"/>